<feature type="region of interest" description="Disordered" evidence="1">
    <location>
        <begin position="95"/>
        <end position="116"/>
    </location>
</feature>
<comment type="caution">
    <text evidence="2">The sequence shown here is derived from an EMBL/GenBank/DDBJ whole genome shotgun (WGS) entry which is preliminary data.</text>
</comment>
<dbReference type="GeneID" id="64189144"/>
<accession>A0AAP4BSG6</accession>
<evidence type="ECO:0000313" key="2">
    <source>
        <dbReference type="EMBL" id="MDK4325542.1"/>
    </source>
</evidence>
<gene>
    <name evidence="2" type="ORF">QPX54_03305</name>
</gene>
<proteinExistence type="predicted"/>
<sequence>MKPQTAAKKLGIHLPACPPEFRNGGISHAQLRSLQHEPPQWLQQLRLEGPHPRAEVARKLGISVNAVKTHLDKALTTAEIKELLQDQPEWLSKARTQLAESRRENAKPGNDADSNV</sequence>
<dbReference type="AlphaFoldDB" id="A0AAP4BSG6"/>
<dbReference type="InterPro" id="IPR036388">
    <property type="entry name" value="WH-like_DNA-bd_sf"/>
</dbReference>
<dbReference type="InterPro" id="IPR046039">
    <property type="entry name" value="DUF5997"/>
</dbReference>
<protein>
    <submittedName>
        <fullName evidence="2">DUF5997 family protein</fullName>
    </submittedName>
</protein>
<organism evidence="2 3">
    <name type="scientific">Corynebacterium propinquum</name>
    <dbReference type="NCBI Taxonomy" id="43769"/>
    <lineage>
        <taxon>Bacteria</taxon>
        <taxon>Bacillati</taxon>
        <taxon>Actinomycetota</taxon>
        <taxon>Actinomycetes</taxon>
        <taxon>Mycobacteriales</taxon>
        <taxon>Corynebacteriaceae</taxon>
        <taxon>Corynebacterium</taxon>
    </lineage>
</organism>
<evidence type="ECO:0000256" key="1">
    <source>
        <dbReference type="SAM" id="MobiDB-lite"/>
    </source>
</evidence>
<dbReference type="RefSeq" id="WP_039733647.1">
    <property type="nucleotide sequence ID" value="NZ_CABIYR010000003.1"/>
</dbReference>
<dbReference type="Pfam" id="PF19460">
    <property type="entry name" value="DUF5997"/>
    <property type="match status" value="1"/>
</dbReference>
<name>A0AAP4BSG6_9CORY</name>
<evidence type="ECO:0000313" key="3">
    <source>
        <dbReference type="Proteomes" id="UP001226160"/>
    </source>
</evidence>
<dbReference type="Gene3D" id="1.10.10.10">
    <property type="entry name" value="Winged helix-like DNA-binding domain superfamily/Winged helix DNA-binding domain"/>
    <property type="match status" value="1"/>
</dbReference>
<dbReference type="Proteomes" id="UP001226160">
    <property type="component" value="Unassembled WGS sequence"/>
</dbReference>
<dbReference type="EMBL" id="JASNVP010000003">
    <property type="protein sequence ID" value="MDK4325542.1"/>
    <property type="molecule type" value="Genomic_DNA"/>
</dbReference>
<reference evidence="2" key="1">
    <citation type="submission" date="2023-05" db="EMBL/GenBank/DDBJ databases">
        <title>Metabolic capabilities are highly conserved among human nasal-associated Corynebacterium species in pangenomic analyses.</title>
        <authorList>
            <person name="Tran T.H."/>
            <person name="Roberts A.Q."/>
            <person name="Escapa I.F."/>
            <person name="Gao W."/>
            <person name="Conlan S."/>
            <person name="Kong H."/>
            <person name="Segre J.A."/>
            <person name="Kelly M.S."/>
            <person name="Lemon K.P."/>
        </authorList>
    </citation>
    <scope>NUCLEOTIDE SEQUENCE</scope>
    <source>
        <strain evidence="2">KPL2654</strain>
    </source>
</reference>